<feature type="chain" id="PRO_5042951212" description="Glucanase" evidence="10">
    <location>
        <begin position="20"/>
        <end position="462"/>
    </location>
</feature>
<dbReference type="PRINTS" id="PR00734">
    <property type="entry name" value="GLHYDRLASE7"/>
</dbReference>
<evidence type="ECO:0000256" key="6">
    <source>
        <dbReference type="ARBA" id="ARBA00023277"/>
    </source>
</evidence>
<dbReference type="EC" id="3.2.1.-" evidence="9"/>
<evidence type="ECO:0000256" key="5">
    <source>
        <dbReference type="ARBA" id="ARBA00023001"/>
    </source>
</evidence>
<comment type="similarity">
    <text evidence="2 9">Belongs to the glycosyl hydrolase 7 (cellulase C) family.</text>
</comment>
<evidence type="ECO:0000256" key="4">
    <source>
        <dbReference type="ARBA" id="ARBA00022801"/>
    </source>
</evidence>
<evidence type="ECO:0000256" key="3">
    <source>
        <dbReference type="ARBA" id="ARBA00022729"/>
    </source>
</evidence>
<evidence type="ECO:0000256" key="1">
    <source>
        <dbReference type="ARBA" id="ARBA00001641"/>
    </source>
</evidence>
<dbReference type="PANTHER" id="PTHR33753">
    <property type="entry name" value="1,4-BETA-D-GLUCAN CELLOBIOHYDROLASE B"/>
    <property type="match status" value="1"/>
</dbReference>
<organism evidence="11 12">
    <name type="scientific">Triangularia setosa</name>
    <dbReference type="NCBI Taxonomy" id="2587417"/>
    <lineage>
        <taxon>Eukaryota</taxon>
        <taxon>Fungi</taxon>
        <taxon>Dikarya</taxon>
        <taxon>Ascomycota</taxon>
        <taxon>Pezizomycotina</taxon>
        <taxon>Sordariomycetes</taxon>
        <taxon>Sordariomycetidae</taxon>
        <taxon>Sordariales</taxon>
        <taxon>Podosporaceae</taxon>
        <taxon>Triangularia</taxon>
    </lineage>
</organism>
<gene>
    <name evidence="11" type="ORF">QBC36DRAFT_345499</name>
</gene>
<comment type="caution">
    <text evidence="11">The sequence shown here is derived from an EMBL/GenBank/DDBJ whole genome shotgun (WGS) entry which is preliminary data.</text>
</comment>
<keyword evidence="7 9" id="KW-0326">Glycosidase</keyword>
<keyword evidence="5 9" id="KW-0136">Cellulose degradation</keyword>
<dbReference type="Proteomes" id="UP001302321">
    <property type="component" value="Unassembled WGS sequence"/>
</dbReference>
<evidence type="ECO:0000256" key="9">
    <source>
        <dbReference type="RuleBase" id="RU361164"/>
    </source>
</evidence>
<feature type="signal peptide" evidence="10">
    <location>
        <begin position="1"/>
        <end position="19"/>
    </location>
</feature>
<dbReference type="PANTHER" id="PTHR33753:SF2">
    <property type="entry name" value="GLYCOSIDE HYDROLASE FAMILY 7 PROTEIN"/>
    <property type="match status" value="1"/>
</dbReference>
<dbReference type="Pfam" id="PF00840">
    <property type="entry name" value="Glyco_hydro_7"/>
    <property type="match status" value="1"/>
</dbReference>
<reference evidence="11" key="1">
    <citation type="journal article" date="2023" name="Mol. Phylogenet. Evol.">
        <title>Genome-scale phylogeny and comparative genomics of the fungal order Sordariales.</title>
        <authorList>
            <person name="Hensen N."/>
            <person name="Bonometti L."/>
            <person name="Westerberg I."/>
            <person name="Brannstrom I.O."/>
            <person name="Guillou S."/>
            <person name="Cros-Aarteil S."/>
            <person name="Calhoun S."/>
            <person name="Haridas S."/>
            <person name="Kuo A."/>
            <person name="Mondo S."/>
            <person name="Pangilinan J."/>
            <person name="Riley R."/>
            <person name="LaButti K."/>
            <person name="Andreopoulos B."/>
            <person name="Lipzen A."/>
            <person name="Chen C."/>
            <person name="Yan M."/>
            <person name="Daum C."/>
            <person name="Ng V."/>
            <person name="Clum A."/>
            <person name="Steindorff A."/>
            <person name="Ohm R.A."/>
            <person name="Martin F."/>
            <person name="Silar P."/>
            <person name="Natvig D.O."/>
            <person name="Lalanne C."/>
            <person name="Gautier V."/>
            <person name="Ament-Velasquez S.L."/>
            <person name="Kruys A."/>
            <person name="Hutchinson M.I."/>
            <person name="Powell A.J."/>
            <person name="Barry K."/>
            <person name="Miller A.N."/>
            <person name="Grigoriev I.V."/>
            <person name="Debuchy R."/>
            <person name="Gladieux P."/>
            <person name="Hiltunen Thoren M."/>
            <person name="Johannesson H."/>
        </authorList>
    </citation>
    <scope>NUCLEOTIDE SEQUENCE</scope>
    <source>
        <strain evidence="11">CBS 892.96</strain>
    </source>
</reference>
<proteinExistence type="inferred from homology"/>
<dbReference type="AlphaFoldDB" id="A0AAN6WC78"/>
<dbReference type="EMBL" id="MU866166">
    <property type="protein sequence ID" value="KAK4177407.1"/>
    <property type="molecule type" value="Genomic_DNA"/>
</dbReference>
<reference evidence="11" key="2">
    <citation type="submission" date="2023-05" db="EMBL/GenBank/DDBJ databases">
        <authorList>
            <consortium name="Lawrence Berkeley National Laboratory"/>
            <person name="Steindorff A."/>
            <person name="Hensen N."/>
            <person name="Bonometti L."/>
            <person name="Westerberg I."/>
            <person name="Brannstrom I.O."/>
            <person name="Guillou S."/>
            <person name="Cros-Aarteil S."/>
            <person name="Calhoun S."/>
            <person name="Haridas S."/>
            <person name="Kuo A."/>
            <person name="Mondo S."/>
            <person name="Pangilinan J."/>
            <person name="Riley R."/>
            <person name="Labutti K."/>
            <person name="Andreopoulos B."/>
            <person name="Lipzen A."/>
            <person name="Chen C."/>
            <person name="Yanf M."/>
            <person name="Daum C."/>
            <person name="Ng V."/>
            <person name="Clum A."/>
            <person name="Ohm R."/>
            <person name="Martin F."/>
            <person name="Silar P."/>
            <person name="Natvig D."/>
            <person name="Lalanne C."/>
            <person name="Gautier V."/>
            <person name="Ament-Velasquez S.L."/>
            <person name="Kruys A."/>
            <person name="Hutchinson M.I."/>
            <person name="Powell A.J."/>
            <person name="Barry K."/>
            <person name="Miller A.N."/>
            <person name="Grigoriev I.V."/>
            <person name="Debuchy R."/>
            <person name="Gladieux P."/>
            <person name="Thoren M.H."/>
            <person name="Johannesson H."/>
        </authorList>
    </citation>
    <scope>NUCLEOTIDE SEQUENCE</scope>
    <source>
        <strain evidence="11">CBS 892.96</strain>
    </source>
</reference>
<keyword evidence="3 10" id="KW-0732">Signal</keyword>
<dbReference type="GO" id="GO:0030245">
    <property type="term" value="P:cellulose catabolic process"/>
    <property type="evidence" value="ECO:0007669"/>
    <property type="project" value="UniProtKB-KW"/>
</dbReference>
<accession>A0AAN6WC78</accession>
<name>A0AAN6WC78_9PEZI</name>
<evidence type="ECO:0000313" key="12">
    <source>
        <dbReference type="Proteomes" id="UP001302321"/>
    </source>
</evidence>
<dbReference type="InterPro" id="IPR013320">
    <property type="entry name" value="ConA-like_dom_sf"/>
</dbReference>
<keyword evidence="4 9" id="KW-0378">Hydrolase</keyword>
<sequence>MARLSVLLLPSLHLAAVFAQKKGNYNPENHPPFQWAKCMSPSNCSIINGEVVLDANWRWVHDNSFRTCVEQNQDGTQWWNPSVCDLGNEQPGSTNNCTSKCLLEGAGDYRAYYGVTAAKNKLTQKLITRIEFATNVGSRLFLLESKNKYQTFTLLGNELSFDVDLSTVGCGINSALYFVAMDADGGMERHKPYNQAGAEYGTGYCDGSCQNNQRFVGGRAATNKHDARWQEWQEDGACCPEFAVWNSNAHSYSMSSHICEHDDYDLCNGPYCKPGFVDPEVRPGPPECVTFGCEHNPYRMGAKEFYGKGKLIDTTKNFTVVTRWEEDRQYQFFIQDGKKIDVPLPNLEGLPKTNGLGEDMCAVQAEVFSERNSWIERGGWETHQRQVLNRPMVLVTSIDANDFWAWNIWLDSRLGDEGIVGAERGPCPQEGNEPLTVQVSNPQAKVVWSNIRFGPIGSTIEV</sequence>
<evidence type="ECO:0000256" key="8">
    <source>
        <dbReference type="ARBA" id="ARBA00023326"/>
    </source>
</evidence>
<dbReference type="GO" id="GO:0016162">
    <property type="term" value="F:cellulose 1,4-beta-cellobiosidase activity"/>
    <property type="evidence" value="ECO:0007669"/>
    <property type="project" value="UniProtKB-EC"/>
</dbReference>
<comment type="catalytic activity">
    <reaction evidence="1">
        <text>Hydrolysis of (1-&gt;4)-beta-D-glucosidic linkages in cellulose and cellotetraose, releasing cellobiose from the non-reducing ends of the chains.</text>
        <dbReference type="EC" id="3.2.1.91"/>
    </reaction>
</comment>
<dbReference type="InterPro" id="IPR037019">
    <property type="entry name" value="Glyco_hydro_7_sf"/>
</dbReference>
<keyword evidence="12" id="KW-1185">Reference proteome</keyword>
<evidence type="ECO:0000313" key="11">
    <source>
        <dbReference type="EMBL" id="KAK4177407.1"/>
    </source>
</evidence>
<keyword evidence="8 9" id="KW-0624">Polysaccharide degradation</keyword>
<dbReference type="SUPFAM" id="SSF49899">
    <property type="entry name" value="Concanavalin A-like lectins/glucanases"/>
    <property type="match status" value="1"/>
</dbReference>
<protein>
    <recommendedName>
        <fullName evidence="9">Glucanase</fullName>
        <ecNumber evidence="9">3.2.1.-</ecNumber>
    </recommendedName>
</protein>
<dbReference type="InterPro" id="IPR001722">
    <property type="entry name" value="Glyco_hydro_7"/>
</dbReference>
<keyword evidence="6" id="KW-0119">Carbohydrate metabolism</keyword>
<evidence type="ECO:0000256" key="7">
    <source>
        <dbReference type="ARBA" id="ARBA00023295"/>
    </source>
</evidence>
<evidence type="ECO:0000256" key="2">
    <source>
        <dbReference type="ARBA" id="ARBA00006044"/>
    </source>
</evidence>
<evidence type="ECO:0000256" key="10">
    <source>
        <dbReference type="SAM" id="SignalP"/>
    </source>
</evidence>
<dbReference type="Gene3D" id="2.70.100.10">
    <property type="entry name" value="Glycoside hydrolase, family 7, domain"/>
    <property type="match status" value="1"/>
</dbReference>